<dbReference type="GO" id="GO:0000976">
    <property type="term" value="F:transcription cis-regulatory region binding"/>
    <property type="evidence" value="ECO:0007669"/>
    <property type="project" value="TreeGrafter"/>
</dbReference>
<dbReference type="SUPFAM" id="SSF52172">
    <property type="entry name" value="CheY-like"/>
    <property type="match status" value="1"/>
</dbReference>
<dbReference type="SUPFAM" id="SSF46894">
    <property type="entry name" value="C-terminal effector domain of the bipartite response regulators"/>
    <property type="match status" value="1"/>
</dbReference>
<dbReference type="CDD" id="cd17574">
    <property type="entry name" value="REC_OmpR"/>
    <property type="match status" value="1"/>
</dbReference>
<dbReference type="InterPro" id="IPR011006">
    <property type="entry name" value="CheY-like_superfamily"/>
</dbReference>
<evidence type="ECO:0000256" key="5">
    <source>
        <dbReference type="PROSITE-ProRule" id="PRU01091"/>
    </source>
</evidence>
<dbReference type="PANTHER" id="PTHR48111:SF40">
    <property type="entry name" value="PHOSPHATE REGULON TRANSCRIPTIONAL REGULATORY PROTEIN PHOB"/>
    <property type="match status" value="1"/>
</dbReference>
<dbReference type="InterPro" id="IPR001867">
    <property type="entry name" value="OmpR/PhoB-type_DNA-bd"/>
</dbReference>
<dbReference type="PANTHER" id="PTHR48111">
    <property type="entry name" value="REGULATOR OF RPOS"/>
    <property type="match status" value="1"/>
</dbReference>
<dbReference type="InterPro" id="IPR036388">
    <property type="entry name" value="WH-like_DNA-bd_sf"/>
</dbReference>
<evidence type="ECO:0000256" key="4">
    <source>
        <dbReference type="PROSITE-ProRule" id="PRU00169"/>
    </source>
</evidence>
<dbReference type="AlphaFoldDB" id="A0A7X9ILC8"/>
<feature type="domain" description="OmpR/PhoB-type" evidence="7">
    <location>
        <begin position="122"/>
        <end position="222"/>
    </location>
</feature>
<dbReference type="InterPro" id="IPR016032">
    <property type="entry name" value="Sig_transdc_resp-reg_C-effctor"/>
</dbReference>
<feature type="DNA-binding region" description="OmpR/PhoB-type" evidence="5">
    <location>
        <begin position="122"/>
        <end position="222"/>
    </location>
</feature>
<dbReference type="GO" id="GO:0032993">
    <property type="term" value="C:protein-DNA complex"/>
    <property type="evidence" value="ECO:0007669"/>
    <property type="project" value="TreeGrafter"/>
</dbReference>
<keyword evidence="3 5" id="KW-0238">DNA-binding</keyword>
<keyword evidence="1 4" id="KW-0597">Phosphoprotein</keyword>
<evidence type="ECO:0000313" key="8">
    <source>
        <dbReference type="EMBL" id="NMC62865.1"/>
    </source>
</evidence>
<feature type="modified residue" description="4-aspartylphosphate" evidence="4">
    <location>
        <position position="52"/>
    </location>
</feature>
<proteinExistence type="predicted"/>
<dbReference type="InterPro" id="IPR039420">
    <property type="entry name" value="WalR-like"/>
</dbReference>
<evidence type="ECO:0000259" key="7">
    <source>
        <dbReference type="PROSITE" id="PS51755"/>
    </source>
</evidence>
<dbReference type="Gene3D" id="6.10.250.690">
    <property type="match status" value="1"/>
</dbReference>
<dbReference type="CDD" id="cd00383">
    <property type="entry name" value="trans_reg_C"/>
    <property type="match status" value="1"/>
</dbReference>
<dbReference type="GO" id="GO:0005829">
    <property type="term" value="C:cytosol"/>
    <property type="evidence" value="ECO:0007669"/>
    <property type="project" value="TreeGrafter"/>
</dbReference>
<feature type="domain" description="Response regulatory" evidence="6">
    <location>
        <begin position="3"/>
        <end position="116"/>
    </location>
</feature>
<dbReference type="Pfam" id="PF00072">
    <property type="entry name" value="Response_reg"/>
    <property type="match status" value="1"/>
</dbReference>
<dbReference type="GO" id="GO:0006355">
    <property type="term" value="P:regulation of DNA-templated transcription"/>
    <property type="evidence" value="ECO:0007669"/>
    <property type="project" value="InterPro"/>
</dbReference>
<dbReference type="PROSITE" id="PS50110">
    <property type="entry name" value="RESPONSE_REGULATORY"/>
    <property type="match status" value="1"/>
</dbReference>
<dbReference type="EMBL" id="JAAZON010000297">
    <property type="protein sequence ID" value="NMC62865.1"/>
    <property type="molecule type" value="Genomic_DNA"/>
</dbReference>
<dbReference type="Proteomes" id="UP000524246">
    <property type="component" value="Unassembled WGS sequence"/>
</dbReference>
<organism evidence="8 9">
    <name type="scientific">SAR324 cluster bacterium</name>
    <dbReference type="NCBI Taxonomy" id="2024889"/>
    <lineage>
        <taxon>Bacteria</taxon>
        <taxon>Deltaproteobacteria</taxon>
        <taxon>SAR324 cluster</taxon>
    </lineage>
</organism>
<dbReference type="GO" id="GO:0000156">
    <property type="term" value="F:phosphorelay response regulator activity"/>
    <property type="evidence" value="ECO:0007669"/>
    <property type="project" value="TreeGrafter"/>
</dbReference>
<dbReference type="PROSITE" id="PS51755">
    <property type="entry name" value="OMPR_PHOB"/>
    <property type="match status" value="1"/>
</dbReference>
<sequence>MTRLLLVEDDSSLGQTLSERLTEEGYTVVWAHSCEGAIQKFLENSIDLVLLDIGLPDGSGFSVARAVREKNSTPLIFLTAMNSAEFRLEGFEIGADDYIPKPFHLRELLLRVSRVLEAKGIRKTIEAGKISIDPDSFSIILPNGELSQPAVRDFELLKLLIMSAPRVLSREELHQKLWPEDSESSTFRSIDNAVLRLRTIFRKISDEEYIRSVRGVGYQWVGEKT</sequence>
<evidence type="ECO:0000256" key="1">
    <source>
        <dbReference type="ARBA" id="ARBA00022553"/>
    </source>
</evidence>
<dbReference type="SMART" id="SM00862">
    <property type="entry name" value="Trans_reg_C"/>
    <property type="match status" value="1"/>
</dbReference>
<evidence type="ECO:0000256" key="3">
    <source>
        <dbReference type="ARBA" id="ARBA00023125"/>
    </source>
</evidence>
<accession>A0A7X9ILC8</accession>
<dbReference type="Gene3D" id="1.10.10.10">
    <property type="entry name" value="Winged helix-like DNA-binding domain superfamily/Winged helix DNA-binding domain"/>
    <property type="match status" value="1"/>
</dbReference>
<dbReference type="InterPro" id="IPR001789">
    <property type="entry name" value="Sig_transdc_resp-reg_receiver"/>
</dbReference>
<dbReference type="SMART" id="SM00448">
    <property type="entry name" value="REC"/>
    <property type="match status" value="1"/>
</dbReference>
<name>A0A7X9ILC8_9DELT</name>
<protein>
    <submittedName>
        <fullName evidence="8">Response regulator transcription factor</fullName>
    </submittedName>
</protein>
<reference evidence="8 9" key="1">
    <citation type="journal article" date="2020" name="Biotechnol. Biofuels">
        <title>New insights from the biogas microbiome by comprehensive genome-resolved metagenomics of nearly 1600 species originating from multiple anaerobic digesters.</title>
        <authorList>
            <person name="Campanaro S."/>
            <person name="Treu L."/>
            <person name="Rodriguez-R L.M."/>
            <person name="Kovalovszki A."/>
            <person name="Ziels R.M."/>
            <person name="Maus I."/>
            <person name="Zhu X."/>
            <person name="Kougias P.G."/>
            <person name="Basile A."/>
            <person name="Luo G."/>
            <person name="Schluter A."/>
            <person name="Konstantinidis K.T."/>
            <person name="Angelidaki I."/>
        </authorList>
    </citation>
    <scope>NUCLEOTIDE SEQUENCE [LARGE SCALE GENOMIC DNA]</scope>
    <source>
        <strain evidence="8">AS27yjCOA_65</strain>
    </source>
</reference>
<evidence type="ECO:0000313" key="9">
    <source>
        <dbReference type="Proteomes" id="UP000524246"/>
    </source>
</evidence>
<gene>
    <name evidence="8" type="ORF">GYA55_06810</name>
</gene>
<dbReference type="Gene3D" id="3.40.50.2300">
    <property type="match status" value="1"/>
</dbReference>
<keyword evidence="2" id="KW-0902">Two-component regulatory system</keyword>
<evidence type="ECO:0000256" key="2">
    <source>
        <dbReference type="ARBA" id="ARBA00023012"/>
    </source>
</evidence>
<comment type="caution">
    <text evidence="8">The sequence shown here is derived from an EMBL/GenBank/DDBJ whole genome shotgun (WGS) entry which is preliminary data.</text>
</comment>
<evidence type="ECO:0000259" key="6">
    <source>
        <dbReference type="PROSITE" id="PS50110"/>
    </source>
</evidence>
<dbReference type="Pfam" id="PF00486">
    <property type="entry name" value="Trans_reg_C"/>
    <property type="match status" value="1"/>
</dbReference>